<accession>A0A517RMW1</accession>
<gene>
    <name evidence="1" type="ORF">Pan241w_52710</name>
</gene>
<reference evidence="1 2" key="1">
    <citation type="submission" date="2019-02" db="EMBL/GenBank/DDBJ databases">
        <title>Deep-cultivation of Planctomycetes and their phenomic and genomic characterization uncovers novel biology.</title>
        <authorList>
            <person name="Wiegand S."/>
            <person name="Jogler M."/>
            <person name="Boedeker C."/>
            <person name="Pinto D."/>
            <person name="Vollmers J."/>
            <person name="Rivas-Marin E."/>
            <person name="Kohn T."/>
            <person name="Peeters S.H."/>
            <person name="Heuer A."/>
            <person name="Rast P."/>
            <person name="Oberbeckmann S."/>
            <person name="Bunk B."/>
            <person name="Jeske O."/>
            <person name="Meyerdierks A."/>
            <person name="Storesund J.E."/>
            <person name="Kallscheuer N."/>
            <person name="Luecker S."/>
            <person name="Lage O.M."/>
            <person name="Pohl T."/>
            <person name="Merkel B.J."/>
            <person name="Hornburger P."/>
            <person name="Mueller R.-W."/>
            <person name="Bruemmer F."/>
            <person name="Labrenz M."/>
            <person name="Spormann A.M."/>
            <person name="Op den Camp H."/>
            <person name="Overmann J."/>
            <person name="Amann R."/>
            <person name="Jetten M.S.M."/>
            <person name="Mascher T."/>
            <person name="Medema M.H."/>
            <person name="Devos D.P."/>
            <person name="Kaster A.-K."/>
            <person name="Ovreas L."/>
            <person name="Rohde M."/>
            <person name="Galperin M.Y."/>
            <person name="Jogler C."/>
        </authorList>
    </citation>
    <scope>NUCLEOTIDE SEQUENCE [LARGE SCALE GENOMIC DNA]</scope>
    <source>
        <strain evidence="1 2">Pan241w</strain>
    </source>
</reference>
<sequence length="91" mass="10164">MNDLELTNDELRQIVHYAETAQSDQSSDPKLLALALQVVALCMLRLQSGDPPLTGPGVDRWYDEIFGFDMRPIAARLDPAVQKLRAAKIIK</sequence>
<dbReference type="Proteomes" id="UP000317171">
    <property type="component" value="Chromosome"/>
</dbReference>
<keyword evidence="2" id="KW-1185">Reference proteome</keyword>
<name>A0A517RMW1_9PLAN</name>
<dbReference type="RefSeq" id="WP_145221298.1">
    <property type="nucleotide sequence ID" value="NZ_CP036269.1"/>
</dbReference>
<evidence type="ECO:0000313" key="2">
    <source>
        <dbReference type="Proteomes" id="UP000317171"/>
    </source>
</evidence>
<dbReference type="AlphaFoldDB" id="A0A517RMW1"/>
<dbReference type="EMBL" id="CP036269">
    <property type="protein sequence ID" value="QDT45152.1"/>
    <property type="molecule type" value="Genomic_DNA"/>
</dbReference>
<dbReference type="KEGG" id="gaz:Pan241w_52710"/>
<protein>
    <submittedName>
        <fullName evidence="1">Uncharacterized protein</fullName>
    </submittedName>
</protein>
<evidence type="ECO:0000313" key="1">
    <source>
        <dbReference type="EMBL" id="QDT45152.1"/>
    </source>
</evidence>
<organism evidence="1 2">
    <name type="scientific">Gimesia alba</name>
    <dbReference type="NCBI Taxonomy" id="2527973"/>
    <lineage>
        <taxon>Bacteria</taxon>
        <taxon>Pseudomonadati</taxon>
        <taxon>Planctomycetota</taxon>
        <taxon>Planctomycetia</taxon>
        <taxon>Planctomycetales</taxon>
        <taxon>Planctomycetaceae</taxon>
        <taxon>Gimesia</taxon>
    </lineage>
</organism>
<proteinExistence type="predicted"/>